<dbReference type="RefSeq" id="WP_114066679.1">
    <property type="nucleotide sequence ID" value="NZ_CP030850.1"/>
</dbReference>
<dbReference type="AlphaFoldDB" id="A0A344TGX3"/>
<accession>A0A344TGX3</accession>
<dbReference type="SMART" id="SM00530">
    <property type="entry name" value="HTH_XRE"/>
    <property type="match status" value="1"/>
</dbReference>
<dbReference type="Proteomes" id="UP000251993">
    <property type="component" value="Chromosome"/>
</dbReference>
<organism evidence="2 3">
    <name type="scientific">Runella rosea</name>
    <dbReference type="NCBI Taxonomy" id="2259595"/>
    <lineage>
        <taxon>Bacteria</taxon>
        <taxon>Pseudomonadati</taxon>
        <taxon>Bacteroidota</taxon>
        <taxon>Cytophagia</taxon>
        <taxon>Cytophagales</taxon>
        <taxon>Spirosomataceae</taxon>
        <taxon>Runella</taxon>
    </lineage>
</organism>
<evidence type="ECO:0000259" key="1">
    <source>
        <dbReference type="PROSITE" id="PS50943"/>
    </source>
</evidence>
<dbReference type="InterPro" id="IPR001387">
    <property type="entry name" value="Cro/C1-type_HTH"/>
</dbReference>
<feature type="domain" description="HTH cro/C1-type" evidence="1">
    <location>
        <begin position="7"/>
        <end position="61"/>
    </location>
</feature>
<dbReference type="PROSITE" id="PS50943">
    <property type="entry name" value="HTH_CROC1"/>
    <property type="match status" value="1"/>
</dbReference>
<keyword evidence="3" id="KW-1185">Reference proteome</keyword>
<evidence type="ECO:0000313" key="2">
    <source>
        <dbReference type="EMBL" id="AXE17894.1"/>
    </source>
</evidence>
<sequence>MDITGRIEYFRAANKIRKADMARALDMDASHYSKLEQRGEKLTIEQLEKIAFALGVSVIELLTGEPQNDERVKELEKEVDLLTTNLNYYVKLESLYEERRGNRESQIQSYLHDVREFLAVQYEIGIAKYINKETGQITKVKVGESNSELDTEYFTFKYDREFLFTKDELATLNKLMFSDSDINWHIENLIKLGLIRDEGILYAYRQHLKSLYDEE</sequence>
<dbReference type="EMBL" id="CP030850">
    <property type="protein sequence ID" value="AXE17894.1"/>
    <property type="molecule type" value="Genomic_DNA"/>
</dbReference>
<name>A0A344TGX3_9BACT</name>
<evidence type="ECO:0000313" key="3">
    <source>
        <dbReference type="Proteomes" id="UP000251993"/>
    </source>
</evidence>
<dbReference type="SUPFAM" id="SSF47413">
    <property type="entry name" value="lambda repressor-like DNA-binding domains"/>
    <property type="match status" value="1"/>
</dbReference>
<dbReference type="GO" id="GO:0003677">
    <property type="term" value="F:DNA binding"/>
    <property type="evidence" value="ECO:0007669"/>
    <property type="project" value="InterPro"/>
</dbReference>
<gene>
    <name evidence="2" type="ORF">DR864_09200</name>
</gene>
<dbReference type="Pfam" id="PF13443">
    <property type="entry name" value="HTH_26"/>
    <property type="match status" value="1"/>
</dbReference>
<dbReference type="CDD" id="cd00093">
    <property type="entry name" value="HTH_XRE"/>
    <property type="match status" value="1"/>
</dbReference>
<proteinExistence type="predicted"/>
<dbReference type="KEGG" id="run:DR864_09200"/>
<dbReference type="OrthoDB" id="961496at2"/>
<dbReference type="Gene3D" id="1.10.260.40">
    <property type="entry name" value="lambda repressor-like DNA-binding domains"/>
    <property type="match status" value="1"/>
</dbReference>
<dbReference type="InterPro" id="IPR010982">
    <property type="entry name" value="Lambda_DNA-bd_dom_sf"/>
</dbReference>
<protein>
    <recommendedName>
        <fullName evidence="1">HTH cro/C1-type domain-containing protein</fullName>
    </recommendedName>
</protein>
<reference evidence="2 3" key="1">
    <citation type="submission" date="2018-07" db="EMBL/GenBank/DDBJ databases">
        <title>Genome sequencing of Runella.</title>
        <authorList>
            <person name="Baek M.-G."/>
            <person name="Yi H."/>
        </authorList>
    </citation>
    <scope>NUCLEOTIDE SEQUENCE [LARGE SCALE GENOMIC DNA]</scope>
    <source>
        <strain evidence="2 3">HYN0085</strain>
    </source>
</reference>